<keyword evidence="1" id="KW-0175">Coiled coil</keyword>
<sequence length="178" mass="19378">MPMRDLGLDFQPRRPGLLPLMLVLVGAVLCADAWLEASQQNAQLADLQARQELAKRRADRLTMASREAAQRDAALPAEQGKALQQAVAAIGLDWEGLYRQIERATPEEVSLLAITPNAAARSVQISGEARHLQAALGFVDALRQPPLSQVSLLSHKIKTDDPQRPVSFEIAATWTSSP</sequence>
<dbReference type="HOGENOM" id="CLU_118537_0_0_4"/>
<dbReference type="KEGG" id="dar:Daro_3225"/>
<protein>
    <recommendedName>
        <fullName evidence="3">Fimbrial assembly</fullName>
    </recommendedName>
</protein>
<gene>
    <name evidence="2" type="ordered locus">Daro_3225</name>
</gene>
<dbReference type="Pfam" id="PF05137">
    <property type="entry name" value="PilN"/>
    <property type="match status" value="1"/>
</dbReference>
<feature type="coiled-coil region" evidence="1">
    <location>
        <begin position="37"/>
        <end position="64"/>
    </location>
</feature>
<dbReference type="AlphaFoldDB" id="Q47B26"/>
<name>Q47B26_DECAR</name>
<evidence type="ECO:0000313" key="2">
    <source>
        <dbReference type="EMBL" id="AAZ47955.1"/>
    </source>
</evidence>
<organism evidence="2">
    <name type="scientific">Dechloromonas aromatica (strain RCB)</name>
    <dbReference type="NCBI Taxonomy" id="159087"/>
    <lineage>
        <taxon>Bacteria</taxon>
        <taxon>Pseudomonadati</taxon>
        <taxon>Pseudomonadota</taxon>
        <taxon>Betaproteobacteria</taxon>
        <taxon>Rhodocyclales</taxon>
        <taxon>Azonexaceae</taxon>
        <taxon>Dechloromonas</taxon>
    </lineage>
</organism>
<dbReference type="InterPro" id="IPR007813">
    <property type="entry name" value="PilN"/>
</dbReference>
<evidence type="ECO:0000256" key="1">
    <source>
        <dbReference type="SAM" id="Coils"/>
    </source>
</evidence>
<reference evidence="2" key="1">
    <citation type="submission" date="2005-08" db="EMBL/GenBank/DDBJ databases">
        <title>Complete sequence of Dechloromonas aromatica RCB.</title>
        <authorList>
            <person name="Salinero K.K."/>
            <person name="Copeland A."/>
            <person name="Lucas S."/>
            <person name="Lapidus A."/>
            <person name="Barry K."/>
            <person name="Detter J.C."/>
            <person name="Glavina T."/>
            <person name="Hammon N."/>
            <person name="Israni S."/>
            <person name="Pitluck S."/>
            <person name="Di Bartolo G."/>
            <person name="Trong S."/>
            <person name="Schmutz J."/>
            <person name="Larimer F."/>
            <person name="Land M."/>
            <person name="Ivanova N."/>
            <person name="Richardson P."/>
        </authorList>
    </citation>
    <scope>NUCLEOTIDE SEQUENCE</scope>
    <source>
        <strain evidence="2">RCB</strain>
    </source>
</reference>
<accession>Q47B26</accession>
<dbReference type="STRING" id="159087.Daro_3225"/>
<dbReference type="EMBL" id="CP000089">
    <property type="protein sequence ID" value="AAZ47955.1"/>
    <property type="molecule type" value="Genomic_DNA"/>
</dbReference>
<evidence type="ECO:0008006" key="3">
    <source>
        <dbReference type="Google" id="ProtNLM"/>
    </source>
</evidence>
<proteinExistence type="predicted"/>